<evidence type="ECO:0000313" key="2">
    <source>
        <dbReference type="EMBL" id="MEQ7847232.1"/>
    </source>
</evidence>
<dbReference type="EMBL" id="JBEGDP010000006">
    <property type="protein sequence ID" value="MEQ7847232.1"/>
    <property type="molecule type" value="Genomic_DNA"/>
</dbReference>
<name>A0ABV1NXI9_9ACTN</name>
<accession>A0ABV1NXI9</accession>
<sequence length="67" mass="7206">MRRLLAVGFFLALTVLALLLLAGHGPWAGESFWAFDESHGLNTGDVPVLAIWGMGVVGCVLLWTHDS</sequence>
<evidence type="ECO:0008006" key="4">
    <source>
        <dbReference type="Google" id="ProtNLM"/>
    </source>
</evidence>
<gene>
    <name evidence="2" type="ORF">V6R90_08060</name>
</gene>
<protein>
    <recommendedName>
        <fullName evidence="4">DUF3995 domain-containing protein</fullName>
    </recommendedName>
</protein>
<feature type="transmembrane region" description="Helical" evidence="1">
    <location>
        <begin position="47"/>
        <end position="64"/>
    </location>
</feature>
<keyword evidence="1" id="KW-1133">Transmembrane helix</keyword>
<reference evidence="2 3" key="1">
    <citation type="submission" date="2024-02" db="EMBL/GenBank/DDBJ databases">
        <title>Full genome sequence of Nocardioides kribbensis.</title>
        <authorList>
            <person name="Poletto B.L."/>
            <person name="Silva G."/>
            <person name="Galante D."/>
            <person name="Campos K.R."/>
            <person name="Santos M.B.N."/>
            <person name="Sacchi C.T."/>
        </authorList>
    </citation>
    <scope>NUCLEOTIDE SEQUENCE [LARGE SCALE GENOMIC DNA]</scope>
    <source>
        <strain evidence="2 3">O4R</strain>
    </source>
</reference>
<keyword evidence="3" id="KW-1185">Reference proteome</keyword>
<proteinExistence type="predicted"/>
<evidence type="ECO:0000256" key="1">
    <source>
        <dbReference type="SAM" id="Phobius"/>
    </source>
</evidence>
<comment type="caution">
    <text evidence="2">The sequence shown here is derived from an EMBL/GenBank/DDBJ whole genome shotgun (WGS) entry which is preliminary data.</text>
</comment>
<dbReference type="RefSeq" id="WP_156697800.1">
    <property type="nucleotide sequence ID" value="NZ_BAAAMM010000011.1"/>
</dbReference>
<organism evidence="2 3">
    <name type="scientific">Nocardioides kribbensis</name>
    <dbReference type="NCBI Taxonomy" id="305517"/>
    <lineage>
        <taxon>Bacteria</taxon>
        <taxon>Bacillati</taxon>
        <taxon>Actinomycetota</taxon>
        <taxon>Actinomycetes</taxon>
        <taxon>Propionibacteriales</taxon>
        <taxon>Nocardioidaceae</taxon>
        <taxon>Nocardioides</taxon>
    </lineage>
</organism>
<keyword evidence="1" id="KW-0472">Membrane</keyword>
<evidence type="ECO:0000313" key="3">
    <source>
        <dbReference type="Proteomes" id="UP001482520"/>
    </source>
</evidence>
<keyword evidence="1" id="KW-0812">Transmembrane</keyword>
<dbReference type="Proteomes" id="UP001482520">
    <property type="component" value="Unassembled WGS sequence"/>
</dbReference>